<protein>
    <recommendedName>
        <fullName evidence="14">Glycosyl transferase 64 domain-containing protein</fullName>
    </recommendedName>
</protein>
<evidence type="ECO:0000256" key="6">
    <source>
        <dbReference type="ARBA" id="ARBA00022989"/>
    </source>
</evidence>
<evidence type="ECO:0000256" key="5">
    <source>
        <dbReference type="ARBA" id="ARBA00022824"/>
    </source>
</evidence>
<evidence type="ECO:0000256" key="4">
    <source>
        <dbReference type="ARBA" id="ARBA00022692"/>
    </source>
</evidence>
<dbReference type="PANTHER" id="PTHR48261">
    <property type="entry name" value="ACETYLGLUCOSAMINYLTRANSFERASE"/>
    <property type="match status" value="1"/>
</dbReference>
<dbReference type="STRING" id="947166.A0A1D1VYY6"/>
<dbReference type="InterPro" id="IPR040911">
    <property type="entry name" value="Exostosin_GT47"/>
</dbReference>
<keyword evidence="6 9" id="KW-1133">Transmembrane helix</keyword>
<evidence type="ECO:0008006" key="14">
    <source>
        <dbReference type="Google" id="ProtNLM"/>
    </source>
</evidence>
<evidence type="ECO:0000259" key="11">
    <source>
        <dbReference type="Pfam" id="PF09258"/>
    </source>
</evidence>
<comment type="subcellular location">
    <subcellularLocation>
        <location evidence="1">Endoplasmic reticulum membrane</location>
        <topology evidence="1">Single-pass type II membrane protein</topology>
    </subcellularLocation>
</comment>
<organism evidence="12 13">
    <name type="scientific">Ramazzottius varieornatus</name>
    <name type="common">Water bear</name>
    <name type="synonym">Tardigrade</name>
    <dbReference type="NCBI Taxonomy" id="947166"/>
    <lineage>
        <taxon>Eukaryota</taxon>
        <taxon>Metazoa</taxon>
        <taxon>Ecdysozoa</taxon>
        <taxon>Tardigrada</taxon>
        <taxon>Eutardigrada</taxon>
        <taxon>Parachela</taxon>
        <taxon>Hypsibioidea</taxon>
        <taxon>Ramazzottiidae</taxon>
        <taxon>Ramazzottius</taxon>
    </lineage>
</organism>
<evidence type="ECO:0000256" key="8">
    <source>
        <dbReference type="ARBA" id="ARBA00023157"/>
    </source>
</evidence>
<reference evidence="12 13" key="1">
    <citation type="journal article" date="2016" name="Nat. Commun.">
        <title>Extremotolerant tardigrade genome and improved radiotolerance of human cultured cells by tardigrade-unique protein.</title>
        <authorList>
            <person name="Hashimoto T."/>
            <person name="Horikawa D.D."/>
            <person name="Saito Y."/>
            <person name="Kuwahara H."/>
            <person name="Kozuka-Hata H."/>
            <person name="Shin-I T."/>
            <person name="Minakuchi Y."/>
            <person name="Ohishi K."/>
            <person name="Motoyama A."/>
            <person name="Aizu T."/>
            <person name="Enomoto A."/>
            <person name="Kondo K."/>
            <person name="Tanaka S."/>
            <person name="Hara Y."/>
            <person name="Koshikawa S."/>
            <person name="Sagara H."/>
            <person name="Miura T."/>
            <person name="Yokobori S."/>
            <person name="Miyagawa K."/>
            <person name="Suzuki Y."/>
            <person name="Kubo T."/>
            <person name="Oyama M."/>
            <person name="Kohara Y."/>
            <person name="Fujiyama A."/>
            <person name="Arakawa K."/>
            <person name="Katayama T."/>
            <person name="Toyoda A."/>
            <person name="Kunieda T."/>
        </authorList>
    </citation>
    <scope>NUCLEOTIDE SEQUENCE [LARGE SCALE GENOMIC DNA]</scope>
    <source>
        <strain evidence="12 13">YOKOZUNA-1</strain>
    </source>
</reference>
<feature type="transmembrane region" description="Helical" evidence="9">
    <location>
        <begin position="33"/>
        <end position="52"/>
    </location>
</feature>
<dbReference type="Gene3D" id="3.90.550.10">
    <property type="entry name" value="Spore Coat Polysaccharide Biosynthesis Protein SpsA, Chain A"/>
    <property type="match status" value="1"/>
</dbReference>
<evidence type="ECO:0000256" key="2">
    <source>
        <dbReference type="ARBA" id="ARBA00010271"/>
    </source>
</evidence>
<dbReference type="InterPro" id="IPR029044">
    <property type="entry name" value="Nucleotide-diphossugar_trans"/>
</dbReference>
<name>A0A1D1VYY6_RAMVA</name>
<evidence type="ECO:0000256" key="7">
    <source>
        <dbReference type="ARBA" id="ARBA00023136"/>
    </source>
</evidence>
<evidence type="ECO:0000256" key="1">
    <source>
        <dbReference type="ARBA" id="ARBA00004648"/>
    </source>
</evidence>
<evidence type="ECO:0000313" key="12">
    <source>
        <dbReference type="EMBL" id="GAV03829.1"/>
    </source>
</evidence>
<evidence type="ECO:0000256" key="9">
    <source>
        <dbReference type="SAM" id="Phobius"/>
    </source>
</evidence>
<feature type="domain" description="Exostosin GT47" evidence="10">
    <location>
        <begin position="248"/>
        <end position="468"/>
    </location>
</feature>
<keyword evidence="8" id="KW-1015">Disulfide bond</keyword>
<dbReference type="InterPro" id="IPR015338">
    <property type="entry name" value="GT64_dom"/>
</dbReference>
<dbReference type="GO" id="GO:0005789">
    <property type="term" value="C:endoplasmic reticulum membrane"/>
    <property type="evidence" value="ECO:0007669"/>
    <property type="project" value="UniProtKB-SubCell"/>
</dbReference>
<feature type="domain" description="Glycosyl transferase 64" evidence="11">
    <location>
        <begin position="631"/>
        <end position="830"/>
    </location>
</feature>
<dbReference type="SUPFAM" id="SSF53448">
    <property type="entry name" value="Nucleotide-diphospho-sugar transferases"/>
    <property type="match status" value="1"/>
</dbReference>
<keyword evidence="3" id="KW-0808">Transferase</keyword>
<dbReference type="Pfam" id="PF03016">
    <property type="entry name" value="Exostosin_GT47"/>
    <property type="match status" value="1"/>
</dbReference>
<keyword evidence="7 9" id="KW-0472">Membrane</keyword>
<gene>
    <name evidence="12" type="primary">RvY_14204</name>
    <name evidence="12" type="synonym">RvY_14204.1</name>
    <name evidence="12" type="ORF">RvY_14204-1</name>
</gene>
<feature type="transmembrane region" description="Helical" evidence="9">
    <location>
        <begin position="915"/>
        <end position="937"/>
    </location>
</feature>
<dbReference type="AlphaFoldDB" id="A0A1D1VYY6"/>
<sequence length="938" mass="106077">MDAGLLPPTIRQRVMKIIKSDRLTMHLTRGEKIMGGLLLVVLLTVFLVYYYAPSESSPHRTSTPSDPVEDALSRTDCLNALEHNHELLTIKKSVLKQLATLECKVAAASRNATELVMKAEEWAVRINKLTAKAEFLRSSIIHLELAQTELKTKQSPKVLKPLRLEVDESGWVELPVPSKEQSEVCTMERCFDYSRCPLNSEFKVYVDSTVRCRDGAAVLVEALKASRYAVEDFRQACMNIVPVCHKGDVENLSSLEHWKGDGRNHVILNAASDRNTSNAVLGRALVVSDTFGVFRHAFDMVIPDVANLWPTSSGKDKMLPMLAPARRKLLLYFEGRPPKNTYKEGPFFKALQALISETSDISPMDITLSCTQNNLENSYSCDSYSWCLCSSSDGLAQKLEMSTYALIIWNDNVTDVTALYRVLMGLKYGAVPVVLGAPTFPLEFVDWSRMTIQLPKARISEVYGVIRAIRDEDLLQYRRQGRGVWETYFASPEVFGDALLDTLRTRLNIPAMAVASAPFVSLFAGMEDEVVWHDVPKSEVEFENVGPVEGPYPSDTFQRNFSTTTLDRYSEWNVQMEAGALYPVSPFLPDMPSDAKFRGSEFGFRPIGGGAGGSGKEFSEALGGNYPREQFTAVILTYEREAVLSKSLARLNNLPYLNKVVVIWNSPEKPSELLTLPKLHVPTVIHKAERNSLNNRFLPLDVIETEAVLSLDDDVFLRHDEIVFGFRVWRENRERIVGFPTRYNAWDSEHRSWLYNSNHTCEYSMILTGASFFHKYYTYIYTNKMQPSIRAKVDEFMNCEDIAMNFLVAHLTKKPPIKVIPTTYFPHENTVEKNPDKGNTFIDFPGYVKVDVSVRRLPSEFVGGRVAFHGAASVYAVFRESVWIYALAQFAVSCRLCAFQNSYTHGQAKMLQTDLIMPLISWCLCYPIFFWLLSYVLT</sequence>
<evidence type="ECO:0000259" key="10">
    <source>
        <dbReference type="Pfam" id="PF03016"/>
    </source>
</evidence>
<dbReference type="OrthoDB" id="5954868at2759"/>
<comment type="caution">
    <text evidence="12">The sequence shown here is derived from an EMBL/GenBank/DDBJ whole genome shotgun (WGS) entry which is preliminary data.</text>
</comment>
<dbReference type="InterPro" id="IPR004263">
    <property type="entry name" value="Exostosin"/>
</dbReference>
<evidence type="ECO:0000313" key="13">
    <source>
        <dbReference type="Proteomes" id="UP000186922"/>
    </source>
</evidence>
<dbReference type="Proteomes" id="UP000186922">
    <property type="component" value="Unassembled WGS sequence"/>
</dbReference>
<accession>A0A1D1VYY6</accession>
<dbReference type="Pfam" id="PF09258">
    <property type="entry name" value="Glyco_transf_64"/>
    <property type="match status" value="1"/>
</dbReference>
<dbReference type="PANTHER" id="PTHR48261:SF4">
    <property type="entry name" value="EXOSTOSIN LIKE GLYCOSYLTRANSFERASE 3"/>
    <property type="match status" value="1"/>
</dbReference>
<dbReference type="GO" id="GO:0015012">
    <property type="term" value="P:heparan sulfate proteoglycan biosynthetic process"/>
    <property type="evidence" value="ECO:0007669"/>
    <property type="project" value="UniProtKB-ARBA"/>
</dbReference>
<keyword evidence="4 9" id="KW-0812">Transmembrane</keyword>
<dbReference type="EMBL" id="BDGG01000010">
    <property type="protein sequence ID" value="GAV03829.1"/>
    <property type="molecule type" value="Genomic_DNA"/>
</dbReference>
<evidence type="ECO:0000256" key="3">
    <source>
        <dbReference type="ARBA" id="ARBA00022679"/>
    </source>
</evidence>
<dbReference type="GO" id="GO:0016757">
    <property type="term" value="F:glycosyltransferase activity"/>
    <property type="evidence" value="ECO:0007669"/>
    <property type="project" value="InterPro"/>
</dbReference>
<proteinExistence type="inferred from homology"/>
<comment type="similarity">
    <text evidence="2">Belongs to the glycosyltransferase 47 family.</text>
</comment>
<keyword evidence="5" id="KW-0256">Endoplasmic reticulum</keyword>
<keyword evidence="13" id="KW-1185">Reference proteome</keyword>